<keyword evidence="2" id="KW-1185">Reference proteome</keyword>
<dbReference type="RefSeq" id="WP_257858436.1">
    <property type="nucleotide sequence ID" value="NZ_CP102517.1"/>
</dbReference>
<gene>
    <name evidence="1" type="ORF">NRK68_36395</name>
</gene>
<protein>
    <submittedName>
        <fullName evidence="1">Uncharacterized protein</fullName>
    </submittedName>
</protein>
<accession>A0ABY5Q8F5</accession>
<evidence type="ECO:0000313" key="2">
    <source>
        <dbReference type="Proteomes" id="UP001057738"/>
    </source>
</evidence>
<proteinExistence type="predicted"/>
<sequence length="97" mass="10430">MEMVERLPFGMRTPVAVTYVRCAPCGTLGELVLDGGRLDLAVRRAGDHVRAMHPGADVAALLQIGPDVAYPPADCADVTEWVTQYNARNAPDARGPR</sequence>
<name>A0ABY5Q8F5_9ACTN</name>
<geneLocation type="plasmid" evidence="1 2">
    <name>pshk1</name>
</geneLocation>
<organism evidence="1 2">
    <name type="scientific">Streptomyces yangpuensis</name>
    <dbReference type="NCBI Taxonomy" id="1648182"/>
    <lineage>
        <taxon>Bacteria</taxon>
        <taxon>Bacillati</taxon>
        <taxon>Actinomycetota</taxon>
        <taxon>Actinomycetes</taxon>
        <taxon>Kitasatosporales</taxon>
        <taxon>Streptomycetaceae</taxon>
        <taxon>Streptomyces</taxon>
    </lineage>
</organism>
<keyword evidence="1" id="KW-0614">Plasmid</keyword>
<dbReference type="Proteomes" id="UP001057738">
    <property type="component" value="Plasmid pshk1"/>
</dbReference>
<dbReference type="EMBL" id="CP102517">
    <property type="protein sequence ID" value="UUY52737.1"/>
    <property type="molecule type" value="Genomic_DNA"/>
</dbReference>
<dbReference type="GeneID" id="95579018"/>
<evidence type="ECO:0000313" key="1">
    <source>
        <dbReference type="EMBL" id="UUY52737.1"/>
    </source>
</evidence>
<reference evidence="1" key="1">
    <citation type="submission" date="2022-08" db="EMBL/GenBank/DDBJ databases">
        <authorList>
            <person name="Tian L."/>
        </authorList>
    </citation>
    <scope>NUCLEOTIDE SEQUENCE</scope>
    <source>
        <strain evidence="1">CM253</strain>
        <plasmid evidence="1">pshk1</plasmid>
    </source>
</reference>